<sequence>MGGSSCESFDHLIWDRNDGEWEKVQAEMRHRSAIQLVEQLASEKLGRLSNWIAPMNISGYNILYRLRTQSSSFFSSFSSSTPDVVVANKHSMSGALNATNDEPSKPFVLDPNISEDSLEDLYSKLGGGLYSVAARLVARNMNNMLQLAGIPRSIFPPREKTFESADEYYAELARMHLAQLVVQHNDLVTLADDCRNKQLVGAIEKQRLFPPVLHLYCDDLRPAIILLDDSEDIATFIDWEFKYAAPSHFSLDPPWWPVLEKPDQWEGGTEDWVRFYEPRMRIWLSATETAAAALDLNEWPVFHTGPTGETHRAQGGVAGVVISKDIPLSTSVRESWDTGRFWLNYAARDRCAFDALFWIFLDEKFFGARRDNVGREEVWKTRLRLLSEAEPVGKEPFVERKMSDTQERKIMEWNSEDAHRSKQCNLHPGDVPQGAYFFFSVLGTARDVSGTGHSPFLIPIPTRYKLTNKRRHSGAFWGTFERKNRRRTGNAYTHSVLTTSVEQHHYIHHQ</sequence>
<dbReference type="InParanoid" id="K1X7G0"/>
<dbReference type="eggNOG" id="ENOG502SKQE">
    <property type="taxonomic scope" value="Eukaryota"/>
</dbReference>
<evidence type="ECO:0000313" key="2">
    <source>
        <dbReference type="Proteomes" id="UP000006753"/>
    </source>
</evidence>
<dbReference type="KEGG" id="mbe:MBM_00155"/>
<keyword evidence="2" id="KW-1185">Reference proteome</keyword>
<organism evidence="1 2">
    <name type="scientific">Marssonina brunnea f. sp. multigermtubi (strain MB_m1)</name>
    <name type="common">Marssonina leaf spot fungus</name>
    <dbReference type="NCBI Taxonomy" id="1072389"/>
    <lineage>
        <taxon>Eukaryota</taxon>
        <taxon>Fungi</taxon>
        <taxon>Dikarya</taxon>
        <taxon>Ascomycota</taxon>
        <taxon>Pezizomycotina</taxon>
        <taxon>Leotiomycetes</taxon>
        <taxon>Helotiales</taxon>
        <taxon>Drepanopezizaceae</taxon>
        <taxon>Drepanopeziza</taxon>
    </lineage>
</organism>
<dbReference type="EMBL" id="JH921428">
    <property type="protein sequence ID" value="EKD21042.1"/>
    <property type="molecule type" value="Genomic_DNA"/>
</dbReference>
<gene>
    <name evidence="1" type="ORF">MBM_00155</name>
</gene>
<name>K1X7G0_MARBU</name>
<dbReference type="HOGENOM" id="CLU_534263_0_0_1"/>
<proteinExistence type="predicted"/>
<dbReference type="AlphaFoldDB" id="K1X7G0"/>
<dbReference type="OrthoDB" id="5412996at2759"/>
<reference evidence="1 2" key="1">
    <citation type="journal article" date="2012" name="BMC Genomics">
        <title>Sequencing the genome of Marssonina brunnea reveals fungus-poplar co-evolution.</title>
        <authorList>
            <person name="Zhu S."/>
            <person name="Cao Y.-Z."/>
            <person name="Jiang C."/>
            <person name="Tan B.-Y."/>
            <person name="Wang Z."/>
            <person name="Feng S."/>
            <person name="Zhang L."/>
            <person name="Su X.-H."/>
            <person name="Brejova B."/>
            <person name="Vinar T."/>
            <person name="Xu M."/>
            <person name="Wang M.-X."/>
            <person name="Zhang S.-G."/>
            <person name="Huang M.-R."/>
            <person name="Wu R."/>
            <person name="Zhou Y."/>
        </authorList>
    </citation>
    <scope>NUCLEOTIDE SEQUENCE [LARGE SCALE GENOMIC DNA]</scope>
    <source>
        <strain evidence="1 2">MB_m1</strain>
    </source>
</reference>
<evidence type="ECO:0000313" key="1">
    <source>
        <dbReference type="EMBL" id="EKD21042.1"/>
    </source>
</evidence>
<protein>
    <submittedName>
        <fullName evidence="1">Phosphotransferase</fullName>
    </submittedName>
</protein>
<dbReference type="GO" id="GO:0016740">
    <property type="term" value="F:transferase activity"/>
    <property type="evidence" value="ECO:0007669"/>
    <property type="project" value="UniProtKB-KW"/>
</dbReference>
<dbReference type="Proteomes" id="UP000006753">
    <property type="component" value="Unassembled WGS sequence"/>
</dbReference>
<accession>K1X7G0</accession>
<keyword evidence="1" id="KW-0808">Transferase</keyword>